<keyword evidence="1" id="KW-1185">Reference proteome</keyword>
<accession>A0A0N5BT72</accession>
<sequence length="75" mass="9177">MKHADDFEDRNKNNKKQKITIFQNDITTISYNGIHVLFDLFVYKNQMHNPFEKLKTLHGIHMIRKEMRQRIIKFD</sequence>
<name>A0A0N5BT72_STREA</name>
<dbReference type="Proteomes" id="UP000046392">
    <property type="component" value="Unplaced"/>
</dbReference>
<organism evidence="1 2">
    <name type="scientific">Strongyloides papillosus</name>
    <name type="common">Intestinal threadworm</name>
    <dbReference type="NCBI Taxonomy" id="174720"/>
    <lineage>
        <taxon>Eukaryota</taxon>
        <taxon>Metazoa</taxon>
        <taxon>Ecdysozoa</taxon>
        <taxon>Nematoda</taxon>
        <taxon>Chromadorea</taxon>
        <taxon>Rhabditida</taxon>
        <taxon>Tylenchina</taxon>
        <taxon>Panagrolaimomorpha</taxon>
        <taxon>Strongyloidoidea</taxon>
        <taxon>Strongyloididae</taxon>
        <taxon>Strongyloides</taxon>
    </lineage>
</organism>
<dbReference type="WBParaSite" id="SPAL_0000906150.1">
    <property type="protein sequence ID" value="SPAL_0000906150.1"/>
    <property type="gene ID" value="SPAL_0000906150"/>
</dbReference>
<evidence type="ECO:0000313" key="2">
    <source>
        <dbReference type="WBParaSite" id="SPAL_0000906150.1"/>
    </source>
</evidence>
<protein>
    <submittedName>
        <fullName evidence="2">Uncharacterized protein</fullName>
    </submittedName>
</protein>
<reference evidence="2" key="1">
    <citation type="submission" date="2017-02" db="UniProtKB">
        <authorList>
            <consortium name="WormBaseParasite"/>
        </authorList>
    </citation>
    <scope>IDENTIFICATION</scope>
</reference>
<dbReference type="AlphaFoldDB" id="A0A0N5BT72"/>
<evidence type="ECO:0000313" key="1">
    <source>
        <dbReference type="Proteomes" id="UP000046392"/>
    </source>
</evidence>
<proteinExistence type="predicted"/>